<evidence type="ECO:0000256" key="4">
    <source>
        <dbReference type="ARBA" id="ARBA00022741"/>
    </source>
</evidence>
<dbReference type="Pfam" id="PF01467">
    <property type="entry name" value="CTP_transf_like"/>
    <property type="match status" value="1"/>
</dbReference>
<evidence type="ECO:0000256" key="2">
    <source>
        <dbReference type="ARBA" id="ARBA00022679"/>
    </source>
</evidence>
<keyword evidence="4 9" id="KW-0547">Nucleotide-binding</keyword>
<keyword evidence="7 9" id="KW-0173">Coenzyme A biosynthesis</keyword>
<feature type="binding site" evidence="9">
    <location>
        <position position="74"/>
    </location>
    <ligand>
        <name>substrate</name>
    </ligand>
</feature>
<keyword evidence="5 9" id="KW-0067">ATP-binding</keyword>
<sequence>MMKSCIYPGTFDPITNGHLDVIRRASNVFDKVIVAVALNESKTPYFDYHKRIELAKLATKDLLSVEVIGFDNLLVDFAKSQNINTVVRGLRAVSDFEYELQIGYANASLWSQFETVYFMPSLKNAFISSSIVRSVLRHNGDISSLVPKQVYQKIKEEYAN</sequence>
<comment type="cofactor">
    <cofactor evidence="9">
        <name>Mg(2+)</name>
        <dbReference type="ChEBI" id="CHEBI:18420"/>
    </cofactor>
</comment>
<evidence type="ECO:0000313" key="11">
    <source>
        <dbReference type="EMBL" id="WWC42598.1"/>
    </source>
</evidence>
<dbReference type="SUPFAM" id="SSF52374">
    <property type="entry name" value="Nucleotidylyl transferase"/>
    <property type="match status" value="1"/>
</dbReference>
<comment type="catalytic activity">
    <reaction evidence="8 9">
        <text>(R)-4'-phosphopantetheine + ATP + H(+) = 3'-dephospho-CoA + diphosphate</text>
        <dbReference type="Rhea" id="RHEA:19801"/>
        <dbReference type="ChEBI" id="CHEBI:15378"/>
        <dbReference type="ChEBI" id="CHEBI:30616"/>
        <dbReference type="ChEBI" id="CHEBI:33019"/>
        <dbReference type="ChEBI" id="CHEBI:57328"/>
        <dbReference type="ChEBI" id="CHEBI:61723"/>
        <dbReference type="EC" id="2.7.7.3"/>
    </reaction>
</comment>
<feature type="site" description="Transition state stabilizer" evidence="9">
    <location>
        <position position="18"/>
    </location>
</feature>
<evidence type="ECO:0000256" key="8">
    <source>
        <dbReference type="ARBA" id="ARBA00029346"/>
    </source>
</evidence>
<evidence type="ECO:0000256" key="6">
    <source>
        <dbReference type="ARBA" id="ARBA00022842"/>
    </source>
</evidence>
<feature type="binding site" evidence="9">
    <location>
        <position position="42"/>
    </location>
    <ligand>
        <name>substrate</name>
    </ligand>
</feature>
<dbReference type="CDD" id="cd02163">
    <property type="entry name" value="PPAT"/>
    <property type="match status" value="1"/>
</dbReference>
<proteinExistence type="inferred from homology"/>
<feature type="binding site" evidence="9">
    <location>
        <begin position="89"/>
        <end position="91"/>
    </location>
    <ligand>
        <name>ATP</name>
        <dbReference type="ChEBI" id="CHEBI:30616"/>
    </ligand>
</feature>
<comment type="function">
    <text evidence="9">Reversibly transfers an adenylyl group from ATP to 4'-phosphopantetheine, yielding dephospho-CoA (dPCoA) and pyrophosphate.</text>
</comment>
<keyword evidence="3 9" id="KW-0548">Nucleotidyltransferase</keyword>
<keyword evidence="6 9" id="KW-0460">Magnesium</keyword>
<evidence type="ECO:0000256" key="7">
    <source>
        <dbReference type="ARBA" id="ARBA00022993"/>
    </source>
</evidence>
<keyword evidence="2 9" id="KW-0808">Transferase</keyword>
<protein>
    <recommendedName>
        <fullName evidence="9">Phosphopantetheine adenylyltransferase</fullName>
        <ecNumber evidence="9">2.7.7.3</ecNumber>
    </recommendedName>
    <alternativeName>
        <fullName evidence="9">Dephospho-CoA pyrophosphorylase</fullName>
    </alternativeName>
    <alternativeName>
        <fullName evidence="9">Pantetheine-phosphate adenylyltransferase</fullName>
        <shortName evidence="9">PPAT</shortName>
    </alternativeName>
</protein>
<feature type="binding site" evidence="9">
    <location>
        <position position="99"/>
    </location>
    <ligand>
        <name>ATP</name>
        <dbReference type="ChEBI" id="CHEBI:30616"/>
    </ligand>
</feature>
<dbReference type="PANTHER" id="PTHR21342">
    <property type="entry name" value="PHOSPHOPANTETHEINE ADENYLYLTRANSFERASE"/>
    <property type="match status" value="1"/>
</dbReference>
<comment type="pathway">
    <text evidence="9">Cofactor biosynthesis; coenzyme A biosynthesis; CoA from (R)-pantothenate: step 4/5.</text>
</comment>
<feature type="binding site" evidence="9">
    <location>
        <position position="18"/>
    </location>
    <ligand>
        <name>ATP</name>
        <dbReference type="ChEBI" id="CHEBI:30616"/>
    </ligand>
</feature>
<feature type="binding site" evidence="9">
    <location>
        <begin position="124"/>
        <end position="130"/>
    </location>
    <ligand>
        <name>ATP</name>
        <dbReference type="ChEBI" id="CHEBI:30616"/>
    </ligand>
</feature>
<keyword evidence="1 9" id="KW-0963">Cytoplasm</keyword>
<comment type="subunit">
    <text evidence="9">Homohexamer.</text>
</comment>
<dbReference type="InterPro" id="IPR004821">
    <property type="entry name" value="Cyt_trans-like"/>
</dbReference>
<comment type="similarity">
    <text evidence="9">Belongs to the bacterial CoaD family.</text>
</comment>
<feature type="domain" description="Cytidyltransferase-like" evidence="10">
    <location>
        <begin position="6"/>
        <end position="134"/>
    </location>
</feature>
<dbReference type="Proteomes" id="UP001318120">
    <property type="component" value="Chromosome"/>
</dbReference>
<evidence type="ECO:0000256" key="1">
    <source>
        <dbReference type="ARBA" id="ARBA00022490"/>
    </source>
</evidence>
<dbReference type="HAMAP" id="MF_00151">
    <property type="entry name" value="PPAT_bact"/>
    <property type="match status" value="1"/>
</dbReference>
<dbReference type="Gene3D" id="3.40.50.620">
    <property type="entry name" value="HUPs"/>
    <property type="match status" value="1"/>
</dbReference>
<dbReference type="PANTHER" id="PTHR21342:SF1">
    <property type="entry name" value="PHOSPHOPANTETHEINE ADENYLYLTRANSFERASE"/>
    <property type="match status" value="1"/>
</dbReference>
<dbReference type="GO" id="GO:0004595">
    <property type="term" value="F:pantetheine-phosphate adenylyltransferase activity"/>
    <property type="evidence" value="ECO:0007669"/>
    <property type="project" value="UniProtKB-EC"/>
</dbReference>
<feature type="binding site" evidence="9">
    <location>
        <position position="88"/>
    </location>
    <ligand>
        <name>substrate</name>
    </ligand>
</feature>
<feature type="binding site" evidence="9">
    <location>
        <begin position="10"/>
        <end position="11"/>
    </location>
    <ligand>
        <name>ATP</name>
        <dbReference type="ChEBI" id="CHEBI:30616"/>
    </ligand>
</feature>
<dbReference type="RefSeq" id="WP_086256735.1">
    <property type="nucleotide sequence ID" value="NZ_CP018793.1"/>
</dbReference>
<evidence type="ECO:0000256" key="3">
    <source>
        <dbReference type="ARBA" id="ARBA00022695"/>
    </source>
</evidence>
<reference evidence="11 12" key="1">
    <citation type="journal article" date="2017" name="Genome Biol. Evol.">
        <title>Comparative Genomic Analysis Identifies a Campylobacter Clade Deficient in Selenium Metabolism.</title>
        <authorList>
            <person name="Miller W.G."/>
            <person name="Yee E."/>
            <person name="Lopes B.S."/>
            <person name="Chapman M.H."/>
            <person name="Huynh S."/>
            <person name="Bono J.L."/>
            <person name="Parker C.T."/>
            <person name="Strachan N.J.C."/>
            <person name="Forbes K.J."/>
        </authorList>
    </citation>
    <scope>NUCLEOTIDE SEQUENCE [LARGE SCALE GENOMIC DNA]</scope>
    <source>
        <strain evidence="11 12">RM9261</strain>
    </source>
</reference>
<dbReference type="NCBIfam" id="TIGR01510">
    <property type="entry name" value="coaD_prev_kdtB"/>
    <property type="match status" value="1"/>
</dbReference>
<gene>
    <name evidence="9 11" type="primary">coaD</name>
    <name evidence="11" type="ORF">CVIC9261_03340</name>
</gene>
<name>A0ABZ2EA33_9BACT</name>
<organism evidence="11 12">
    <name type="scientific">Campylobacter vicugnae</name>
    <dbReference type="NCBI Taxonomy" id="1660076"/>
    <lineage>
        <taxon>Bacteria</taxon>
        <taxon>Pseudomonadati</taxon>
        <taxon>Campylobacterota</taxon>
        <taxon>Epsilonproteobacteria</taxon>
        <taxon>Campylobacterales</taxon>
        <taxon>Campylobacteraceae</taxon>
        <taxon>Campylobacter</taxon>
    </lineage>
</organism>
<evidence type="ECO:0000256" key="9">
    <source>
        <dbReference type="HAMAP-Rule" id="MF_00151"/>
    </source>
</evidence>
<accession>A0ABZ2EA33</accession>
<dbReference type="EMBL" id="CP144916">
    <property type="protein sequence ID" value="WWC42598.1"/>
    <property type="molecule type" value="Genomic_DNA"/>
</dbReference>
<feature type="binding site" evidence="9">
    <location>
        <position position="10"/>
    </location>
    <ligand>
        <name>substrate</name>
    </ligand>
</feature>
<dbReference type="GeneID" id="93113112"/>
<dbReference type="PRINTS" id="PR01020">
    <property type="entry name" value="LPSBIOSNTHSS"/>
</dbReference>
<dbReference type="InterPro" id="IPR014729">
    <property type="entry name" value="Rossmann-like_a/b/a_fold"/>
</dbReference>
<dbReference type="NCBIfam" id="TIGR00125">
    <property type="entry name" value="cyt_tran_rel"/>
    <property type="match status" value="1"/>
</dbReference>
<evidence type="ECO:0000259" key="10">
    <source>
        <dbReference type="Pfam" id="PF01467"/>
    </source>
</evidence>
<dbReference type="InterPro" id="IPR001980">
    <property type="entry name" value="PPAT"/>
</dbReference>
<evidence type="ECO:0000313" key="12">
    <source>
        <dbReference type="Proteomes" id="UP001318120"/>
    </source>
</evidence>
<keyword evidence="12" id="KW-1185">Reference proteome</keyword>
<comment type="subcellular location">
    <subcellularLocation>
        <location evidence="9">Cytoplasm</location>
    </subcellularLocation>
</comment>
<evidence type="ECO:0000256" key="5">
    <source>
        <dbReference type="ARBA" id="ARBA00022840"/>
    </source>
</evidence>
<dbReference type="EC" id="2.7.7.3" evidence="9"/>